<dbReference type="AlphaFoldDB" id="A0A9N9RR12"/>
<keyword evidence="1" id="KW-0732">Signal</keyword>
<accession>A0A9N9RR12</accession>
<sequence>MKLSFGILCLIAAASAVDINIIYPSELFYDALKYQNFTNVMQTDMFQLITKLRTELSTTLKKTANSSLSFIEDDVRKVFSVDAPYREILFDNNTQSTTCMNNMRSRLNYFTEFTGFRAGICLHTYDRAVNRVVNETFNEIATYDDEISEFELSVIKAFAGKNVWTQPDDIRKQFVESFNNFTIIYNDFKAKIDGFSTNIETKVQEFADVLNACYKTSQDEFIEQLVVLDADIKTCITFDNLN</sequence>
<protein>
    <submittedName>
        <fullName evidence="2">Uncharacterized protein</fullName>
    </submittedName>
</protein>
<name>A0A9N9RR12_9DIPT</name>
<gene>
    <name evidence="2" type="ORF">CHIRRI_LOCUS4284</name>
</gene>
<reference evidence="2" key="1">
    <citation type="submission" date="2022-01" db="EMBL/GenBank/DDBJ databases">
        <authorList>
            <person name="King R."/>
        </authorList>
    </citation>
    <scope>NUCLEOTIDE SEQUENCE</scope>
</reference>
<organism evidence="2 3">
    <name type="scientific">Chironomus riparius</name>
    <dbReference type="NCBI Taxonomy" id="315576"/>
    <lineage>
        <taxon>Eukaryota</taxon>
        <taxon>Metazoa</taxon>
        <taxon>Ecdysozoa</taxon>
        <taxon>Arthropoda</taxon>
        <taxon>Hexapoda</taxon>
        <taxon>Insecta</taxon>
        <taxon>Pterygota</taxon>
        <taxon>Neoptera</taxon>
        <taxon>Endopterygota</taxon>
        <taxon>Diptera</taxon>
        <taxon>Nematocera</taxon>
        <taxon>Chironomoidea</taxon>
        <taxon>Chironomidae</taxon>
        <taxon>Chironominae</taxon>
        <taxon>Chironomus</taxon>
    </lineage>
</organism>
<reference evidence="2" key="2">
    <citation type="submission" date="2022-10" db="EMBL/GenBank/DDBJ databases">
        <authorList>
            <consortium name="ENA_rothamsted_submissions"/>
            <consortium name="culmorum"/>
            <person name="King R."/>
        </authorList>
    </citation>
    <scope>NUCLEOTIDE SEQUENCE</scope>
</reference>
<evidence type="ECO:0000256" key="1">
    <source>
        <dbReference type="SAM" id="SignalP"/>
    </source>
</evidence>
<evidence type="ECO:0000313" key="3">
    <source>
        <dbReference type="Proteomes" id="UP001153620"/>
    </source>
</evidence>
<dbReference type="Proteomes" id="UP001153620">
    <property type="component" value="Chromosome 1"/>
</dbReference>
<feature type="chain" id="PRO_5040275046" evidence="1">
    <location>
        <begin position="17"/>
        <end position="242"/>
    </location>
</feature>
<feature type="signal peptide" evidence="1">
    <location>
        <begin position="1"/>
        <end position="16"/>
    </location>
</feature>
<proteinExistence type="predicted"/>
<dbReference type="OrthoDB" id="7798745at2759"/>
<dbReference type="EMBL" id="OU895877">
    <property type="protein sequence ID" value="CAG9801354.1"/>
    <property type="molecule type" value="Genomic_DNA"/>
</dbReference>
<keyword evidence="3" id="KW-1185">Reference proteome</keyword>
<evidence type="ECO:0000313" key="2">
    <source>
        <dbReference type="EMBL" id="CAG9801354.1"/>
    </source>
</evidence>